<reference evidence="2" key="1">
    <citation type="journal article" date="2023" name="DNA Res.">
        <title>Chromosome-level genome assembly of Phrynocephalus forsythii using third-generation DNA sequencing and Hi-C analysis.</title>
        <authorList>
            <person name="Qi Y."/>
            <person name="Zhao W."/>
            <person name="Zhao Y."/>
            <person name="Niu C."/>
            <person name="Cao S."/>
            <person name="Zhang Y."/>
        </authorList>
    </citation>
    <scope>NUCLEOTIDE SEQUENCE</scope>
    <source>
        <tissue evidence="2">Muscle</tissue>
    </source>
</reference>
<dbReference type="OrthoDB" id="15794at2759"/>
<dbReference type="Pfam" id="PF08241">
    <property type="entry name" value="Methyltransf_11"/>
    <property type="match status" value="1"/>
</dbReference>
<organism evidence="2 3">
    <name type="scientific">Phrynocephalus forsythii</name>
    <dbReference type="NCBI Taxonomy" id="171643"/>
    <lineage>
        <taxon>Eukaryota</taxon>
        <taxon>Metazoa</taxon>
        <taxon>Chordata</taxon>
        <taxon>Craniata</taxon>
        <taxon>Vertebrata</taxon>
        <taxon>Euteleostomi</taxon>
        <taxon>Lepidosauria</taxon>
        <taxon>Squamata</taxon>
        <taxon>Bifurcata</taxon>
        <taxon>Unidentata</taxon>
        <taxon>Episquamata</taxon>
        <taxon>Toxicofera</taxon>
        <taxon>Iguania</taxon>
        <taxon>Acrodonta</taxon>
        <taxon>Agamidae</taxon>
        <taxon>Agaminae</taxon>
        <taxon>Phrynocephalus</taxon>
    </lineage>
</organism>
<dbReference type="PANTHER" id="PTHR43675:SF1">
    <property type="entry name" value="RIKEN CDNA 2700097O09 GENE"/>
    <property type="match status" value="1"/>
</dbReference>
<feature type="domain" description="Methyltransferase type 11" evidence="1">
    <location>
        <begin position="159"/>
        <end position="249"/>
    </location>
</feature>
<dbReference type="InterPro" id="IPR026669">
    <property type="entry name" value="Arsenite_MeTrfase-like"/>
</dbReference>
<name>A0A9Q1B8F4_9SAUR</name>
<dbReference type="CDD" id="cd02440">
    <property type="entry name" value="AdoMet_MTases"/>
    <property type="match status" value="1"/>
</dbReference>
<gene>
    <name evidence="2" type="ORF">JRQ81_000891</name>
</gene>
<comment type="caution">
    <text evidence="2">The sequence shown here is derived from an EMBL/GenBank/DDBJ whole genome shotgun (WGS) entry which is preliminary data.</text>
</comment>
<proteinExistence type="predicted"/>
<protein>
    <recommendedName>
        <fullName evidence="1">Methyltransferase type 11 domain-containing protein</fullName>
    </recommendedName>
</protein>
<dbReference type="AlphaFoldDB" id="A0A9Q1B8F4"/>
<dbReference type="EMBL" id="JAPFRF010000001">
    <property type="protein sequence ID" value="KAJ7344941.1"/>
    <property type="molecule type" value="Genomic_DNA"/>
</dbReference>
<dbReference type="Gene3D" id="3.40.50.150">
    <property type="entry name" value="Vaccinia Virus protein VP39"/>
    <property type="match status" value="1"/>
</dbReference>
<dbReference type="Proteomes" id="UP001142489">
    <property type="component" value="Unassembled WGS sequence"/>
</dbReference>
<evidence type="ECO:0000313" key="3">
    <source>
        <dbReference type="Proteomes" id="UP001142489"/>
    </source>
</evidence>
<accession>A0A9Q1B8F4</accession>
<dbReference type="SUPFAM" id="SSF53335">
    <property type="entry name" value="S-adenosyl-L-methionine-dependent methyltransferases"/>
    <property type="match status" value="1"/>
</dbReference>
<dbReference type="InterPro" id="IPR029063">
    <property type="entry name" value="SAM-dependent_MTases_sf"/>
</dbReference>
<sequence length="300" mass="34275">MDFSSARHAILNVVKGMRAGDVPQLLHWMKTTSDFDEFTSNNKDIILRSIAEDLRHSLPTTAMISSEHLALQKLHEQTKPTLHVDAFLYDDDCFDSLCEKGEMSRNYCLTCGSHRTAPLEFISHSFSLTEVKFLYEHVLPDLTGKVVVDVGSRLGAVLFGGYFYSSASEIYGVEMNTEFCQLQETVVEKYQLFDRIKVLNADICTQAPLLKNADVVIMNNVFEYFLDRSEQARCWKFINENVRKKGSLLVTVPSLEKSLSELQVDIPLNQWVEAIPLHYDVFLEGNDREALEEICLYRIL</sequence>
<dbReference type="PANTHER" id="PTHR43675">
    <property type="entry name" value="ARSENITE METHYLTRANSFERASE"/>
    <property type="match status" value="1"/>
</dbReference>
<evidence type="ECO:0000313" key="2">
    <source>
        <dbReference type="EMBL" id="KAJ7344941.1"/>
    </source>
</evidence>
<dbReference type="GO" id="GO:0008757">
    <property type="term" value="F:S-adenosylmethionine-dependent methyltransferase activity"/>
    <property type="evidence" value="ECO:0007669"/>
    <property type="project" value="InterPro"/>
</dbReference>
<dbReference type="InterPro" id="IPR013216">
    <property type="entry name" value="Methyltransf_11"/>
</dbReference>
<evidence type="ECO:0000259" key="1">
    <source>
        <dbReference type="Pfam" id="PF08241"/>
    </source>
</evidence>
<keyword evidence="3" id="KW-1185">Reference proteome</keyword>